<sequence length="305" mass="32768">MNVPALIATALLSTTSPGTAAKANPDLPPAVVGEQATSPDSVGGGLKPVPSPADISGQTTQPSERPVEEGDIIVVARTRNPADPLATVNAQSFAATAAMDRAIGGPAALAYKRIVPDPIRSGIRNFFYNLHEPVVFFNFVLQHKFGKAAETLARFTINTTVGAAGLVDVAKRRPFELPRRANGFADTLGFYGVKPGPFFYVPLIGPTTLRDLTAGFIDRLFLPIRIGKPFTSPAFNISTGVVRGLDHRAEIDGRIRMLRDSPANDYDAARDFYLKRRQAEIDQLRGKPTLPDPAIDETGAPPMKR</sequence>
<keyword evidence="6" id="KW-1185">Reference proteome</keyword>
<feature type="region of interest" description="Disordered" evidence="3">
    <location>
        <begin position="16"/>
        <end position="68"/>
    </location>
</feature>
<dbReference type="PANTHER" id="PTHR30035:SF3">
    <property type="entry name" value="INTERMEMBRANE PHOSPHOLIPID TRANSPORT SYSTEM LIPOPROTEIN MLAA"/>
    <property type="match status" value="1"/>
</dbReference>
<dbReference type="PANTHER" id="PTHR30035">
    <property type="entry name" value="LIPOPROTEIN VACJ-RELATED"/>
    <property type="match status" value="1"/>
</dbReference>
<dbReference type="OrthoDB" id="9785326at2"/>
<feature type="region of interest" description="Disordered" evidence="3">
    <location>
        <begin position="283"/>
        <end position="305"/>
    </location>
</feature>
<dbReference type="InterPro" id="IPR007428">
    <property type="entry name" value="MlaA"/>
</dbReference>
<evidence type="ECO:0000256" key="1">
    <source>
        <dbReference type="ARBA" id="ARBA00010634"/>
    </source>
</evidence>
<proteinExistence type="inferred from homology"/>
<dbReference type="RefSeq" id="WP_146571868.1">
    <property type="nucleotide sequence ID" value="NZ_CP042306.1"/>
</dbReference>
<evidence type="ECO:0000313" key="6">
    <source>
        <dbReference type="Proteomes" id="UP000315673"/>
    </source>
</evidence>
<dbReference type="Pfam" id="PF04333">
    <property type="entry name" value="MlaA"/>
    <property type="match status" value="1"/>
</dbReference>
<keyword evidence="5" id="KW-0449">Lipoprotein</keyword>
<keyword evidence="2 4" id="KW-0732">Signal</keyword>
<name>A0A5B8LJ77_9SPHN</name>
<dbReference type="AlphaFoldDB" id="A0A5B8LJ77"/>
<feature type="signal peptide" evidence="4">
    <location>
        <begin position="1"/>
        <end position="20"/>
    </location>
</feature>
<dbReference type="GO" id="GO:0120010">
    <property type="term" value="P:intermembrane phospholipid transfer"/>
    <property type="evidence" value="ECO:0007669"/>
    <property type="project" value="TreeGrafter"/>
</dbReference>
<evidence type="ECO:0000313" key="5">
    <source>
        <dbReference type="EMBL" id="QDZ07909.1"/>
    </source>
</evidence>
<accession>A0A5B8LJ77</accession>
<evidence type="ECO:0000256" key="3">
    <source>
        <dbReference type="SAM" id="MobiDB-lite"/>
    </source>
</evidence>
<dbReference type="Proteomes" id="UP000315673">
    <property type="component" value="Chromosome"/>
</dbReference>
<evidence type="ECO:0000256" key="4">
    <source>
        <dbReference type="SAM" id="SignalP"/>
    </source>
</evidence>
<dbReference type="PRINTS" id="PR01805">
    <property type="entry name" value="VACJLIPOPROT"/>
</dbReference>
<organism evidence="5 6">
    <name type="scientific">Sphingomonas panacisoli</name>
    <dbReference type="NCBI Taxonomy" id="1813879"/>
    <lineage>
        <taxon>Bacteria</taxon>
        <taxon>Pseudomonadati</taxon>
        <taxon>Pseudomonadota</taxon>
        <taxon>Alphaproteobacteria</taxon>
        <taxon>Sphingomonadales</taxon>
        <taxon>Sphingomonadaceae</taxon>
        <taxon>Sphingomonas</taxon>
    </lineage>
</organism>
<feature type="chain" id="PRO_5022733892" evidence="4">
    <location>
        <begin position="21"/>
        <end position="305"/>
    </location>
</feature>
<gene>
    <name evidence="5" type="ORF">FPZ24_10775</name>
</gene>
<dbReference type="EMBL" id="CP042306">
    <property type="protein sequence ID" value="QDZ07909.1"/>
    <property type="molecule type" value="Genomic_DNA"/>
</dbReference>
<protein>
    <submittedName>
        <fullName evidence="5">VacJ family lipoprotein</fullName>
    </submittedName>
</protein>
<comment type="similarity">
    <text evidence="1">Belongs to the MlaA family.</text>
</comment>
<dbReference type="GO" id="GO:0016020">
    <property type="term" value="C:membrane"/>
    <property type="evidence" value="ECO:0007669"/>
    <property type="project" value="InterPro"/>
</dbReference>
<evidence type="ECO:0000256" key="2">
    <source>
        <dbReference type="ARBA" id="ARBA00022729"/>
    </source>
</evidence>
<reference evidence="5 6" key="1">
    <citation type="submission" date="2019-07" db="EMBL/GenBank/DDBJ databases">
        <title>Full genome sequence of Sphingomonas sp. 4R-6-7(HKS19).</title>
        <authorList>
            <person name="Im W.-T."/>
        </authorList>
    </citation>
    <scope>NUCLEOTIDE SEQUENCE [LARGE SCALE GENOMIC DNA]</scope>
    <source>
        <strain evidence="5 6">HKS19</strain>
    </source>
</reference>
<dbReference type="KEGG" id="spai:FPZ24_10775"/>